<name>A0A6B0UWU9_IXORI</name>
<sequence length="161" mass="18512">MRMTKLNSSRFWLKFSMTCCMVSAKSMSSYRWVNGCGFSRRSLGFSPDAAMKVLPMVLILVTLRKTGFDRSSSKSPTSSLRTRRNSLPPSYDSSYISWKLTMLAKMIPASRWFSEYLDVFLSCSATWRGMMLCRSQSAWFFIAWIRCSSRAAIALPWKLSR</sequence>
<protein>
    <submittedName>
        <fullName evidence="2">Uncharacterized protein</fullName>
    </submittedName>
</protein>
<accession>A0A6B0UWU9</accession>
<dbReference type="AlphaFoldDB" id="A0A6B0UWU9"/>
<proteinExistence type="predicted"/>
<evidence type="ECO:0000313" key="2">
    <source>
        <dbReference type="EMBL" id="MXU94337.1"/>
    </source>
</evidence>
<evidence type="ECO:0000256" key="1">
    <source>
        <dbReference type="SAM" id="MobiDB-lite"/>
    </source>
</evidence>
<feature type="region of interest" description="Disordered" evidence="1">
    <location>
        <begin position="68"/>
        <end position="89"/>
    </location>
</feature>
<dbReference type="EMBL" id="GIFC01012254">
    <property type="protein sequence ID" value="MXU94337.1"/>
    <property type="molecule type" value="Transcribed_RNA"/>
</dbReference>
<reference evidence="2" key="1">
    <citation type="submission" date="2019-12" db="EMBL/GenBank/DDBJ databases">
        <title>An insight into the sialome of adult female Ixodes ricinus ticks feeding for 6 days.</title>
        <authorList>
            <person name="Perner J."/>
            <person name="Ribeiro J.M.C."/>
        </authorList>
    </citation>
    <scope>NUCLEOTIDE SEQUENCE</scope>
    <source>
        <strain evidence="2">Semi-engorged</strain>
        <tissue evidence="2">Salivary glands</tissue>
    </source>
</reference>
<organism evidence="2">
    <name type="scientific">Ixodes ricinus</name>
    <name type="common">Common tick</name>
    <name type="synonym">Acarus ricinus</name>
    <dbReference type="NCBI Taxonomy" id="34613"/>
    <lineage>
        <taxon>Eukaryota</taxon>
        <taxon>Metazoa</taxon>
        <taxon>Ecdysozoa</taxon>
        <taxon>Arthropoda</taxon>
        <taxon>Chelicerata</taxon>
        <taxon>Arachnida</taxon>
        <taxon>Acari</taxon>
        <taxon>Parasitiformes</taxon>
        <taxon>Ixodida</taxon>
        <taxon>Ixodoidea</taxon>
        <taxon>Ixodidae</taxon>
        <taxon>Ixodinae</taxon>
        <taxon>Ixodes</taxon>
    </lineage>
</organism>